<accession>A9DQK0</accession>
<comment type="caution">
    <text evidence="1">The sequence shown here is derived from an EMBL/GenBank/DDBJ whole genome shotgun (WGS) entry which is preliminary data.</text>
</comment>
<evidence type="ECO:0000313" key="2">
    <source>
        <dbReference type="Proteomes" id="UP000002945"/>
    </source>
</evidence>
<evidence type="ECO:0008006" key="3">
    <source>
        <dbReference type="Google" id="ProtNLM"/>
    </source>
</evidence>
<proteinExistence type="predicted"/>
<dbReference type="InterPro" id="IPR016181">
    <property type="entry name" value="Acyl_CoA_acyltransferase"/>
</dbReference>
<sequence length="380" mass="44014">MSQAQPIFYNSVNDIPTVYWQQLGCLSNTYYTPEFLRAYEVANDDIVFRYIVIVNDKKEAVAFAATQVVTISIKTITKNIKISNLLKKVINKLFCNNSPKIMFCGNVFLSGEYGTFIKDGENFNRLFHELVAALKIVMKETKKLHAVFIKDFKETSLPLTDQLKDYEYSSMKVEPNMIITLKPEWKSFDDYKDALKSKYRVKANRADSKSEHLIAKELSYQEIDTYKSELQALYENTIANANFNAQVLDLDTYIVLKKTHGDRFIVKGYFLEDKLVGFLSAMVNQENLDAHFIGLDYDLNKDYSIYPRILNDYVRLGILHQSKRINLGRTASEIKSTLGAKPQDLTCYIRHKRPFVNSLMKPFIKNIKIKDFKEHAPFKK</sequence>
<dbReference type="AlphaFoldDB" id="A9DQK0"/>
<dbReference type="EMBL" id="ABIB01000003">
    <property type="protein sequence ID" value="EDP96657.1"/>
    <property type="molecule type" value="Genomic_DNA"/>
</dbReference>
<name>A9DQK0_9FLAO</name>
<dbReference type="eggNOG" id="COG3146">
    <property type="taxonomic scope" value="Bacteria"/>
</dbReference>
<protein>
    <recommendedName>
        <fullName evidence="3">BioF2-like acetyltransferase domain-containing protein</fullName>
    </recommendedName>
</protein>
<reference evidence="1 2" key="1">
    <citation type="journal article" date="2011" name="J. Bacteriol.">
        <title>Genome sequence of the algicidal bacterium Kordia algicida OT-1.</title>
        <authorList>
            <person name="Lee H.S."/>
            <person name="Kang S.G."/>
            <person name="Kwon K.K."/>
            <person name="Lee J.H."/>
            <person name="Kim S.J."/>
        </authorList>
    </citation>
    <scope>NUCLEOTIDE SEQUENCE [LARGE SCALE GENOMIC DNA]</scope>
    <source>
        <strain evidence="1 2">OT-1</strain>
    </source>
</reference>
<organism evidence="1 2">
    <name type="scientific">Kordia algicida OT-1</name>
    <dbReference type="NCBI Taxonomy" id="391587"/>
    <lineage>
        <taxon>Bacteria</taxon>
        <taxon>Pseudomonadati</taxon>
        <taxon>Bacteroidota</taxon>
        <taxon>Flavobacteriia</taxon>
        <taxon>Flavobacteriales</taxon>
        <taxon>Flavobacteriaceae</taxon>
        <taxon>Kordia</taxon>
    </lineage>
</organism>
<dbReference type="Proteomes" id="UP000002945">
    <property type="component" value="Unassembled WGS sequence"/>
</dbReference>
<gene>
    <name evidence="1" type="ORF">KAOT1_15878</name>
</gene>
<dbReference type="STRING" id="391587.KAOT1_15878"/>
<dbReference type="OrthoDB" id="240921at2"/>
<evidence type="ECO:0000313" key="1">
    <source>
        <dbReference type="EMBL" id="EDP96657.1"/>
    </source>
</evidence>
<keyword evidence="2" id="KW-1185">Reference proteome</keyword>
<dbReference type="RefSeq" id="WP_007095711.1">
    <property type="nucleotide sequence ID" value="NZ_CP142125.1"/>
</dbReference>
<dbReference type="SUPFAM" id="SSF55729">
    <property type="entry name" value="Acyl-CoA N-acyltransferases (Nat)"/>
    <property type="match status" value="1"/>
</dbReference>
<dbReference type="HOGENOM" id="CLU_057084_0_0_10"/>